<name>A0A9W9JQN6_9EURO</name>
<feature type="region of interest" description="Disordered" evidence="1">
    <location>
        <begin position="163"/>
        <end position="238"/>
    </location>
</feature>
<feature type="compositionally biased region" description="Basic and acidic residues" evidence="1">
    <location>
        <begin position="211"/>
        <end position="224"/>
    </location>
</feature>
<protein>
    <submittedName>
        <fullName evidence="2">Uncharacterized protein</fullName>
    </submittedName>
</protein>
<evidence type="ECO:0000313" key="3">
    <source>
        <dbReference type="Proteomes" id="UP001150879"/>
    </source>
</evidence>
<dbReference type="AlphaFoldDB" id="A0A9W9JQN6"/>
<gene>
    <name evidence="2" type="ORF">N7472_005241</name>
</gene>
<dbReference type="EMBL" id="JAPQKP010000003">
    <property type="protein sequence ID" value="KAJ5200037.1"/>
    <property type="molecule type" value="Genomic_DNA"/>
</dbReference>
<feature type="region of interest" description="Disordered" evidence="1">
    <location>
        <begin position="298"/>
        <end position="323"/>
    </location>
</feature>
<keyword evidence="3" id="KW-1185">Reference proteome</keyword>
<comment type="caution">
    <text evidence="2">The sequence shown here is derived from an EMBL/GenBank/DDBJ whole genome shotgun (WGS) entry which is preliminary data.</text>
</comment>
<reference evidence="2" key="2">
    <citation type="journal article" date="2023" name="IMA Fungus">
        <title>Comparative genomic study of the Penicillium genus elucidates a diverse pangenome and 15 lateral gene transfer events.</title>
        <authorList>
            <person name="Petersen C."/>
            <person name="Sorensen T."/>
            <person name="Nielsen M.R."/>
            <person name="Sondergaard T.E."/>
            <person name="Sorensen J.L."/>
            <person name="Fitzpatrick D.A."/>
            <person name="Frisvad J.C."/>
            <person name="Nielsen K.L."/>
        </authorList>
    </citation>
    <scope>NUCLEOTIDE SEQUENCE</scope>
    <source>
        <strain evidence="2">IBT 16849</strain>
    </source>
</reference>
<feature type="compositionally biased region" description="Low complexity" evidence="1">
    <location>
        <begin position="15"/>
        <end position="26"/>
    </location>
</feature>
<evidence type="ECO:0000313" key="2">
    <source>
        <dbReference type="EMBL" id="KAJ5200037.1"/>
    </source>
</evidence>
<dbReference type="Proteomes" id="UP001150879">
    <property type="component" value="Unassembled WGS sequence"/>
</dbReference>
<proteinExistence type="predicted"/>
<reference evidence="2" key="1">
    <citation type="submission" date="2022-11" db="EMBL/GenBank/DDBJ databases">
        <authorList>
            <person name="Petersen C."/>
        </authorList>
    </citation>
    <scope>NUCLEOTIDE SEQUENCE</scope>
    <source>
        <strain evidence="2">IBT 16849</strain>
    </source>
</reference>
<evidence type="ECO:0000256" key="1">
    <source>
        <dbReference type="SAM" id="MobiDB-lite"/>
    </source>
</evidence>
<feature type="region of interest" description="Disordered" evidence="1">
    <location>
        <begin position="15"/>
        <end position="38"/>
    </location>
</feature>
<accession>A0A9W9JQN6</accession>
<sequence length="323" mass="33105">MSNALRLTVASLTSSPLSRLRRSTVSDASVSDPDDTNSKAAISELEVAILGGLPGGSATTGPGEGPAPKSPVLAAPAAILAAPAPPVLPPIGPIITAAPPTAERDAYSAAQVKSAKDGIDGGFARLDPVRTEIDWRSARPSDKRCAKTSNSIRYLLGSVATAPAPSPAAPAKGKARTGKGKGRADKTPAAHTAPTAAPAVPATPPTALKRKAAESGRASADKKSKYARPPTAKMVAPKYSPTYNSRWYNSPLEVPTIAKLAFEDASVDAYETLKLAYERAAYDLSVIKKVLLKKGLIDDSDAGEGNDGTSESSKDPFAAAAKS</sequence>
<organism evidence="2 3">
    <name type="scientific">Penicillium cf. griseofulvum</name>
    <dbReference type="NCBI Taxonomy" id="2972120"/>
    <lineage>
        <taxon>Eukaryota</taxon>
        <taxon>Fungi</taxon>
        <taxon>Dikarya</taxon>
        <taxon>Ascomycota</taxon>
        <taxon>Pezizomycotina</taxon>
        <taxon>Eurotiomycetes</taxon>
        <taxon>Eurotiomycetidae</taxon>
        <taxon>Eurotiales</taxon>
        <taxon>Aspergillaceae</taxon>
        <taxon>Penicillium</taxon>
    </lineage>
</organism>
<feature type="compositionally biased region" description="Low complexity" evidence="1">
    <location>
        <begin position="189"/>
        <end position="200"/>
    </location>
</feature>